<dbReference type="Proteomes" id="UP000192393">
    <property type="component" value="Unassembled WGS sequence"/>
</dbReference>
<protein>
    <submittedName>
        <fullName evidence="1">Uncharacterized protein</fullName>
    </submittedName>
</protein>
<sequence>MKLASPKQNFQDWFTQQWAIFWGKEIESNDVPWLMGAFGKPGAKADDFIHEIAKDKVLEIERNTASNGLLASIQDLNFSSEEYNRLSKNVVDFYEKTADYELSFAVKWNPFFKFFGKLINYLFSNRINQLNVPTNNFESSNQIKSEIIRLVNPESKEVKYTVWYRTFESTQQVLYSGIYSTCELPSGKTCIKAVFPLPNGNATVIMTPSVGVNGELLLISSGKKFGDAGFYFLLNDSKGRFWSQYIRSFQDRLIVSSVGEKLVATQKLTLWNLRVLEFQYEIKRKGED</sequence>
<dbReference type="OrthoDB" id="3678706at2"/>
<gene>
    <name evidence="1" type="ORF">SAMN06296427_103261</name>
</gene>
<accession>A0A1W1ZV73</accession>
<reference evidence="1 2" key="1">
    <citation type="submission" date="2017-04" db="EMBL/GenBank/DDBJ databases">
        <authorList>
            <person name="Afonso C.L."/>
            <person name="Miller P.J."/>
            <person name="Scott M.A."/>
            <person name="Spackman E."/>
            <person name="Goraichik I."/>
            <person name="Dimitrov K.M."/>
            <person name="Suarez D.L."/>
            <person name="Swayne D.E."/>
        </authorList>
    </citation>
    <scope>NUCLEOTIDE SEQUENCE [LARGE SCALE GENOMIC DNA]</scope>
    <source>
        <strain evidence="1 2">CGMCC 1.12708</strain>
    </source>
</reference>
<evidence type="ECO:0000313" key="2">
    <source>
        <dbReference type="Proteomes" id="UP000192393"/>
    </source>
</evidence>
<organism evidence="1 2">
    <name type="scientific">Moheibacter sediminis</name>
    <dbReference type="NCBI Taxonomy" id="1434700"/>
    <lineage>
        <taxon>Bacteria</taxon>
        <taxon>Pseudomonadati</taxon>
        <taxon>Bacteroidota</taxon>
        <taxon>Flavobacteriia</taxon>
        <taxon>Flavobacteriales</taxon>
        <taxon>Weeksellaceae</taxon>
        <taxon>Moheibacter</taxon>
    </lineage>
</organism>
<evidence type="ECO:0000313" key="1">
    <source>
        <dbReference type="EMBL" id="SMC52297.1"/>
    </source>
</evidence>
<dbReference type="RefSeq" id="WP_084016837.1">
    <property type="nucleotide sequence ID" value="NZ_FWXS01000003.1"/>
</dbReference>
<dbReference type="STRING" id="1434700.SAMN06296427_103261"/>
<dbReference type="AlphaFoldDB" id="A0A1W1ZV73"/>
<keyword evidence="2" id="KW-1185">Reference proteome</keyword>
<dbReference type="EMBL" id="FWXS01000003">
    <property type="protein sequence ID" value="SMC52297.1"/>
    <property type="molecule type" value="Genomic_DNA"/>
</dbReference>
<name>A0A1W1ZV73_9FLAO</name>
<proteinExistence type="predicted"/>